<dbReference type="Proteomes" id="UP000590412">
    <property type="component" value="Unassembled WGS sequence"/>
</dbReference>
<dbReference type="GO" id="GO:0061752">
    <property type="term" value="F:telomeric repeat-containing RNA binding"/>
    <property type="evidence" value="ECO:0007669"/>
    <property type="project" value="EnsemblFungi"/>
</dbReference>
<dbReference type="GO" id="GO:0042802">
    <property type="term" value="F:identical protein binding"/>
    <property type="evidence" value="ECO:0007669"/>
    <property type="project" value="EnsemblFungi"/>
</dbReference>
<dbReference type="PANTHER" id="PTHR23003:SF62">
    <property type="entry name" value="SERINE_ARGININE (SR)-TYPE SHUTTLING MRNA BINDING PROTEIN NPL3"/>
    <property type="match status" value="1"/>
</dbReference>
<evidence type="ECO:0000256" key="7">
    <source>
        <dbReference type="SAM" id="MobiDB-lite"/>
    </source>
</evidence>
<feature type="domain" description="RRM" evidence="8">
    <location>
        <begin position="7"/>
        <end position="77"/>
    </location>
</feature>
<keyword evidence="4 6" id="KW-0694">RNA-binding</keyword>
<dbReference type="GO" id="GO:0032968">
    <property type="term" value="P:positive regulation of transcription elongation by RNA polymerase II"/>
    <property type="evidence" value="ECO:0007669"/>
    <property type="project" value="EnsemblFungi"/>
</dbReference>
<dbReference type="GO" id="GO:0005634">
    <property type="term" value="C:nucleus"/>
    <property type="evidence" value="ECO:0007669"/>
    <property type="project" value="UniProtKB-SubCell"/>
</dbReference>
<evidence type="ECO:0000256" key="3">
    <source>
        <dbReference type="ARBA" id="ARBA00022737"/>
    </source>
</evidence>
<feature type="region of interest" description="Disordered" evidence="7">
    <location>
        <begin position="213"/>
        <end position="272"/>
    </location>
</feature>
<dbReference type="GO" id="GO:0006415">
    <property type="term" value="P:translational termination"/>
    <property type="evidence" value="ECO:0007669"/>
    <property type="project" value="EnsemblFungi"/>
</dbReference>
<dbReference type="Pfam" id="PF00076">
    <property type="entry name" value="RRM_1"/>
    <property type="match status" value="1"/>
</dbReference>
<dbReference type="GO" id="GO:2000805">
    <property type="term" value="P:negative regulation of termination of RNA polymerase II transcription, poly(A)-coupled"/>
    <property type="evidence" value="ECO:0007669"/>
    <property type="project" value="EnsemblFungi"/>
</dbReference>
<reference evidence="9" key="1">
    <citation type="submission" date="2020-03" db="EMBL/GenBank/DDBJ databases">
        <title>FDA dAtabase for Regulatory Grade micrObial Sequences (FDA-ARGOS): Supporting development and validation of Infectious Disease Dx tests.</title>
        <authorList>
            <person name="Campos J."/>
            <person name="Goldberg B."/>
            <person name="Tallon L."/>
            <person name="Sadzewicz L."/>
            <person name="Vavikolanu K."/>
            <person name="Mehta A."/>
            <person name="Aluvathingal J."/>
            <person name="Nadendla S."/>
            <person name="Nandy P."/>
            <person name="Geyer C."/>
            <person name="Yan Y."/>
            <person name="Sichtig H."/>
        </authorList>
    </citation>
    <scope>NUCLEOTIDE SEQUENCE [LARGE SCALE GENOMIC DNA]</scope>
    <source>
        <strain evidence="9">FDAARGOS_652</strain>
    </source>
</reference>
<dbReference type="SUPFAM" id="SSF54928">
    <property type="entry name" value="RNA-binding domain, RBD"/>
    <property type="match status" value="1"/>
</dbReference>
<dbReference type="GO" id="GO:0003691">
    <property type="term" value="F:double-stranded telomeric DNA binding"/>
    <property type="evidence" value="ECO:0007669"/>
    <property type="project" value="EnsemblFungi"/>
</dbReference>
<evidence type="ECO:0000256" key="1">
    <source>
        <dbReference type="ARBA" id="ARBA00004123"/>
    </source>
</evidence>
<dbReference type="GO" id="GO:0008143">
    <property type="term" value="F:poly(A) binding"/>
    <property type="evidence" value="ECO:0007669"/>
    <property type="project" value="EnsemblFungi"/>
</dbReference>
<feature type="region of interest" description="Disordered" evidence="7">
    <location>
        <begin position="154"/>
        <end position="196"/>
    </location>
</feature>
<sequence>MEQVPTKQLFVRPIRDDVREDDLIEFFSTAAPVVEVRLMQGYAFVSFQTEDEADAALKKMDGQELNGEQLQVEFAKPKKEVHRVKLTGLIDGTAWQDIKDFVRDKTGTEPSFVRVFTNESGTVCDLQFESRDDLEKAIPLLDKSTFGEVTIGAEEDTSPYVPPPRRGGFRGGRGGFRGGFDRGYGGGRGGFDRGYGGGRGGFDRGYGGGRGGYGDRGGFRGGRGGYGDRGGFRGGRGGYGDRDGGRRGGYDRGGYEDRQGSSYHRERSPNRF</sequence>
<dbReference type="Gene3D" id="3.30.70.330">
    <property type="match status" value="2"/>
</dbReference>
<dbReference type="AlphaFoldDB" id="A0A8X7NGZ8"/>
<keyword evidence="2" id="KW-0507">mRNA processing</keyword>
<dbReference type="OrthoDB" id="1099063at2759"/>
<accession>A0A8X7NGZ8</accession>
<organism evidence="9 10">
    <name type="scientific">Candida parapsilosis</name>
    <name type="common">Yeast</name>
    <dbReference type="NCBI Taxonomy" id="5480"/>
    <lineage>
        <taxon>Eukaryota</taxon>
        <taxon>Fungi</taxon>
        <taxon>Dikarya</taxon>
        <taxon>Ascomycota</taxon>
        <taxon>Saccharomycotina</taxon>
        <taxon>Pichiomycetes</taxon>
        <taxon>Debaryomycetaceae</taxon>
        <taxon>Candida/Lodderomyces clade</taxon>
        <taxon>Candida</taxon>
    </lineage>
</organism>
<feature type="compositionally biased region" description="Gly residues" evidence="7">
    <location>
        <begin position="169"/>
        <end position="196"/>
    </location>
</feature>
<dbReference type="GO" id="GO:0000398">
    <property type="term" value="P:mRNA splicing, via spliceosome"/>
    <property type="evidence" value="ECO:0007669"/>
    <property type="project" value="EnsemblFungi"/>
</dbReference>
<dbReference type="PROSITE" id="PS50102">
    <property type="entry name" value="RRM"/>
    <property type="match status" value="1"/>
</dbReference>
<dbReference type="EMBL" id="JABWAB010000014">
    <property type="protein sequence ID" value="KAF6042658.1"/>
    <property type="molecule type" value="Genomic_DNA"/>
</dbReference>
<dbReference type="SMART" id="SM00360">
    <property type="entry name" value="RRM"/>
    <property type="match status" value="2"/>
</dbReference>
<evidence type="ECO:0000256" key="6">
    <source>
        <dbReference type="PROSITE-ProRule" id="PRU00176"/>
    </source>
</evidence>
<keyword evidence="3" id="KW-0677">Repeat</keyword>
<feature type="compositionally biased region" description="Gly residues" evidence="7">
    <location>
        <begin position="213"/>
        <end position="238"/>
    </location>
</feature>
<dbReference type="InterPro" id="IPR035979">
    <property type="entry name" value="RBD_domain_sf"/>
</dbReference>
<dbReference type="GO" id="GO:0017148">
    <property type="term" value="P:negative regulation of translation"/>
    <property type="evidence" value="ECO:0007669"/>
    <property type="project" value="EnsemblFungi"/>
</dbReference>
<dbReference type="InterPro" id="IPR012677">
    <property type="entry name" value="Nucleotide-bd_a/b_plait_sf"/>
</dbReference>
<dbReference type="PANTHER" id="PTHR23003">
    <property type="entry name" value="RNA RECOGNITION MOTIF RRM DOMAIN CONTAINING PROTEIN"/>
    <property type="match status" value="1"/>
</dbReference>
<protein>
    <submittedName>
        <fullName evidence="9">RNA recognition motif family protein</fullName>
    </submittedName>
</protein>
<evidence type="ECO:0000313" key="9">
    <source>
        <dbReference type="EMBL" id="KAF6042658.1"/>
    </source>
</evidence>
<evidence type="ECO:0000256" key="2">
    <source>
        <dbReference type="ARBA" id="ARBA00022664"/>
    </source>
</evidence>
<evidence type="ECO:0000259" key="8">
    <source>
        <dbReference type="PROSITE" id="PS50102"/>
    </source>
</evidence>
<comment type="subcellular location">
    <subcellularLocation>
        <location evidence="1">Nucleus</location>
    </subcellularLocation>
</comment>
<evidence type="ECO:0000256" key="5">
    <source>
        <dbReference type="ARBA" id="ARBA00023242"/>
    </source>
</evidence>
<dbReference type="InterPro" id="IPR050374">
    <property type="entry name" value="RRT5_SRSF_SR"/>
</dbReference>
<name>A0A8X7NGZ8_CANPA</name>
<feature type="compositionally biased region" description="Basic and acidic residues" evidence="7">
    <location>
        <begin position="239"/>
        <end position="272"/>
    </location>
</feature>
<evidence type="ECO:0000256" key="4">
    <source>
        <dbReference type="ARBA" id="ARBA00022884"/>
    </source>
</evidence>
<evidence type="ECO:0000313" key="10">
    <source>
        <dbReference type="Proteomes" id="UP000590412"/>
    </source>
</evidence>
<proteinExistence type="predicted"/>
<dbReference type="GO" id="GO:0031370">
    <property type="term" value="F:eukaryotic initiation factor 4G binding"/>
    <property type="evidence" value="ECO:0007669"/>
    <property type="project" value="EnsemblFungi"/>
</dbReference>
<dbReference type="CDD" id="cd00590">
    <property type="entry name" value="RRM_SF"/>
    <property type="match status" value="1"/>
</dbReference>
<dbReference type="GO" id="GO:0005737">
    <property type="term" value="C:cytoplasm"/>
    <property type="evidence" value="ECO:0007669"/>
    <property type="project" value="EnsemblFungi"/>
</dbReference>
<dbReference type="InterPro" id="IPR000504">
    <property type="entry name" value="RRM_dom"/>
</dbReference>
<dbReference type="GO" id="GO:0000993">
    <property type="term" value="F:RNA polymerase II complex binding"/>
    <property type="evidence" value="ECO:0007669"/>
    <property type="project" value="EnsemblFungi"/>
</dbReference>
<comment type="caution">
    <text evidence="9">The sequence shown here is derived from an EMBL/GenBank/DDBJ whole genome shotgun (WGS) entry which is preliminary data.</text>
</comment>
<keyword evidence="5" id="KW-0539">Nucleus</keyword>
<dbReference type="GO" id="GO:0003729">
    <property type="term" value="F:mRNA binding"/>
    <property type="evidence" value="ECO:0007669"/>
    <property type="project" value="EnsemblFungi"/>
</dbReference>
<gene>
    <name evidence="9" type="ORF">FOB60_005857</name>
</gene>